<reference evidence="7 8" key="1">
    <citation type="submission" date="2020-07" db="EMBL/GenBank/DDBJ databases">
        <title>Genomic Encyclopedia of Type Strains, Phase IV (KMG-V): Genome sequencing to study the core and pangenomes of soil and plant-associated prokaryotes.</title>
        <authorList>
            <person name="Whitman W."/>
        </authorList>
    </citation>
    <scope>NUCLEOTIDE SEQUENCE [LARGE SCALE GENOMIC DNA]</scope>
    <source>
        <strain evidence="7 8">RH2WT43</strain>
    </source>
</reference>
<evidence type="ECO:0000256" key="3">
    <source>
        <dbReference type="SAM" id="SignalP"/>
    </source>
</evidence>
<dbReference type="GO" id="GO:0016020">
    <property type="term" value="C:membrane"/>
    <property type="evidence" value="ECO:0007669"/>
    <property type="project" value="InterPro"/>
</dbReference>
<feature type="domain" description="CusB-like beta-barrel" evidence="4">
    <location>
        <begin position="160"/>
        <end position="233"/>
    </location>
</feature>
<feature type="chain" id="PRO_5032558847" evidence="3">
    <location>
        <begin position="27"/>
        <end position="313"/>
    </location>
</feature>
<organism evidence="7 8">
    <name type="scientific">Dokdonella fugitiva</name>
    <dbReference type="NCBI Taxonomy" id="328517"/>
    <lineage>
        <taxon>Bacteria</taxon>
        <taxon>Pseudomonadati</taxon>
        <taxon>Pseudomonadota</taxon>
        <taxon>Gammaproteobacteria</taxon>
        <taxon>Lysobacterales</taxon>
        <taxon>Rhodanobacteraceae</taxon>
        <taxon>Dokdonella</taxon>
    </lineage>
</organism>
<gene>
    <name evidence="7" type="ORF">FHW12_001067</name>
</gene>
<evidence type="ECO:0000256" key="1">
    <source>
        <dbReference type="ARBA" id="ARBA00009477"/>
    </source>
</evidence>
<dbReference type="Pfam" id="PF25954">
    <property type="entry name" value="Beta-barrel_RND_2"/>
    <property type="match status" value="1"/>
</dbReference>
<dbReference type="PANTHER" id="PTHR30097:SF4">
    <property type="entry name" value="SLR6042 PROTEIN"/>
    <property type="match status" value="1"/>
</dbReference>
<keyword evidence="8" id="KW-1185">Reference proteome</keyword>
<feature type="signal peptide" evidence="3">
    <location>
        <begin position="1"/>
        <end position="26"/>
    </location>
</feature>
<feature type="domain" description="CzcB-like barrel-sandwich hybrid" evidence="5">
    <location>
        <begin position="83"/>
        <end position="156"/>
    </location>
</feature>
<dbReference type="GO" id="GO:0022857">
    <property type="term" value="F:transmembrane transporter activity"/>
    <property type="evidence" value="ECO:0007669"/>
    <property type="project" value="InterPro"/>
</dbReference>
<dbReference type="GO" id="GO:0060003">
    <property type="term" value="P:copper ion export"/>
    <property type="evidence" value="ECO:0007669"/>
    <property type="project" value="TreeGrafter"/>
</dbReference>
<dbReference type="PANTHER" id="PTHR30097">
    <property type="entry name" value="CATION EFFLUX SYSTEM PROTEIN CUSB"/>
    <property type="match status" value="1"/>
</dbReference>
<keyword evidence="3" id="KW-0732">Signal</keyword>
<keyword evidence="2" id="KW-0813">Transport</keyword>
<dbReference type="SUPFAM" id="SSF111369">
    <property type="entry name" value="HlyD-like secretion proteins"/>
    <property type="match status" value="1"/>
</dbReference>
<evidence type="ECO:0000259" key="5">
    <source>
        <dbReference type="Pfam" id="PF25973"/>
    </source>
</evidence>
<feature type="domain" description="CzcB-like C-terminal circularly permuted SH3-like" evidence="6">
    <location>
        <begin position="241"/>
        <end position="301"/>
    </location>
</feature>
<dbReference type="GO" id="GO:0030288">
    <property type="term" value="C:outer membrane-bounded periplasmic space"/>
    <property type="evidence" value="ECO:0007669"/>
    <property type="project" value="TreeGrafter"/>
</dbReference>
<dbReference type="PROSITE" id="PS51257">
    <property type="entry name" value="PROKAR_LIPOPROTEIN"/>
    <property type="match status" value="1"/>
</dbReference>
<dbReference type="InterPro" id="IPR006143">
    <property type="entry name" value="RND_pump_MFP"/>
</dbReference>
<dbReference type="InterPro" id="IPR058647">
    <property type="entry name" value="BSH_CzcB-like"/>
</dbReference>
<evidence type="ECO:0000259" key="4">
    <source>
        <dbReference type="Pfam" id="PF25954"/>
    </source>
</evidence>
<dbReference type="Proteomes" id="UP000550401">
    <property type="component" value="Unassembled WGS sequence"/>
</dbReference>
<accession>A0A839EWW9</accession>
<sequence>MKMRASILPCLLLALLAACGRAPQPAAPAQAESSEAHHDDAPASTVIAPKVAAASGIEVAAAAPGVIADEHEIQGLLTPVEGRVAKVTARFPGPIRSLRAGVGDAVRAGEPLATIESNLSLTPYTIRAPIGGVVLERGASVGSVAGEGTPLYEIADLSELWVDLHVFGADAQHIRAGTAVVVTRMDDGAVAETKLERILPATASASQSTIARATLRNDDGRWRPGTAVRARVTVDRQPVAIALPLGALQTVDADDVVYVREGDVYSTRVVKLGRRDAQRAEILAGVKAGEQVVVVQSFLVKADIGKSSAEHED</sequence>
<evidence type="ECO:0000259" key="6">
    <source>
        <dbReference type="Pfam" id="PF25975"/>
    </source>
</evidence>
<dbReference type="InterPro" id="IPR058792">
    <property type="entry name" value="Beta-barrel_RND_2"/>
</dbReference>
<protein>
    <submittedName>
        <fullName evidence="7">Cobalt-zinc-cadmium efflux system membrane fusion protein</fullName>
    </submittedName>
</protein>
<proteinExistence type="inferred from homology"/>
<dbReference type="GO" id="GO:0015679">
    <property type="term" value="P:plasma membrane copper ion transport"/>
    <property type="evidence" value="ECO:0007669"/>
    <property type="project" value="TreeGrafter"/>
</dbReference>
<evidence type="ECO:0000256" key="2">
    <source>
        <dbReference type="ARBA" id="ARBA00022448"/>
    </source>
</evidence>
<dbReference type="AlphaFoldDB" id="A0A839EWW9"/>
<dbReference type="InterPro" id="IPR058649">
    <property type="entry name" value="CzcB_C"/>
</dbReference>
<comment type="similarity">
    <text evidence="1">Belongs to the membrane fusion protein (MFP) (TC 8.A.1) family.</text>
</comment>
<dbReference type="Pfam" id="PF25975">
    <property type="entry name" value="CzcB_C"/>
    <property type="match status" value="1"/>
</dbReference>
<dbReference type="GO" id="GO:0046914">
    <property type="term" value="F:transition metal ion binding"/>
    <property type="evidence" value="ECO:0007669"/>
    <property type="project" value="TreeGrafter"/>
</dbReference>
<evidence type="ECO:0000313" key="7">
    <source>
        <dbReference type="EMBL" id="MBA8886876.1"/>
    </source>
</evidence>
<name>A0A839EWW9_9GAMM</name>
<dbReference type="Gene3D" id="2.40.30.170">
    <property type="match status" value="1"/>
</dbReference>
<dbReference type="InterPro" id="IPR051909">
    <property type="entry name" value="MFP_Cation_Efflux"/>
</dbReference>
<dbReference type="NCBIfam" id="TIGR01730">
    <property type="entry name" value="RND_mfp"/>
    <property type="match status" value="1"/>
</dbReference>
<dbReference type="Pfam" id="PF25973">
    <property type="entry name" value="BSH_CzcB"/>
    <property type="match status" value="1"/>
</dbReference>
<comment type="caution">
    <text evidence="7">The sequence shown here is derived from an EMBL/GenBank/DDBJ whole genome shotgun (WGS) entry which is preliminary data.</text>
</comment>
<dbReference type="Gene3D" id="2.40.420.20">
    <property type="match status" value="1"/>
</dbReference>
<dbReference type="FunFam" id="2.40.420.20:FF:000006">
    <property type="entry name" value="RND family efflux transporter MFP subunit"/>
    <property type="match status" value="1"/>
</dbReference>
<dbReference type="EMBL" id="JACGXL010000001">
    <property type="protein sequence ID" value="MBA8886876.1"/>
    <property type="molecule type" value="Genomic_DNA"/>
</dbReference>
<evidence type="ECO:0000313" key="8">
    <source>
        <dbReference type="Proteomes" id="UP000550401"/>
    </source>
</evidence>
<dbReference type="Gene3D" id="2.40.50.100">
    <property type="match status" value="1"/>
</dbReference>